<dbReference type="EMBL" id="CABFNS010000743">
    <property type="protein sequence ID" value="VUC26191.1"/>
    <property type="molecule type" value="Genomic_DNA"/>
</dbReference>
<protein>
    <recommendedName>
        <fullName evidence="1">Heterokaryon incompatibility domain-containing protein</fullName>
    </recommendedName>
</protein>
<dbReference type="PANTHER" id="PTHR33112:SF9">
    <property type="entry name" value="HETEROKARYON INCOMPATIBILITY DOMAIN-CONTAINING PROTEIN"/>
    <property type="match status" value="1"/>
</dbReference>
<name>A0ABY6U5E8_BIOOC</name>
<gene>
    <name evidence="2" type="ORF">CLO192961_LOCUS183089</name>
</gene>
<evidence type="ECO:0000313" key="2">
    <source>
        <dbReference type="EMBL" id="VUC26191.1"/>
    </source>
</evidence>
<dbReference type="Pfam" id="PF06985">
    <property type="entry name" value="HET"/>
    <property type="match status" value="1"/>
</dbReference>
<reference evidence="2 3" key="1">
    <citation type="submission" date="2019-06" db="EMBL/GenBank/DDBJ databases">
        <authorList>
            <person name="Broberg M."/>
        </authorList>
    </citation>
    <scope>NUCLEOTIDE SEQUENCE [LARGE SCALE GENOMIC DNA]</scope>
</reference>
<keyword evidence="3" id="KW-1185">Reference proteome</keyword>
<dbReference type="InterPro" id="IPR010730">
    <property type="entry name" value="HET"/>
</dbReference>
<evidence type="ECO:0000259" key="1">
    <source>
        <dbReference type="Pfam" id="PF06985"/>
    </source>
</evidence>
<proteinExistence type="predicted"/>
<dbReference type="PANTHER" id="PTHR33112">
    <property type="entry name" value="DOMAIN PROTEIN, PUTATIVE-RELATED"/>
    <property type="match status" value="1"/>
</dbReference>
<comment type="caution">
    <text evidence="2">The sequence shown here is derived from an EMBL/GenBank/DDBJ whole genome shotgun (WGS) entry which is preliminary data.</text>
</comment>
<organism evidence="2 3">
    <name type="scientific">Bionectria ochroleuca</name>
    <name type="common">Gliocladium roseum</name>
    <dbReference type="NCBI Taxonomy" id="29856"/>
    <lineage>
        <taxon>Eukaryota</taxon>
        <taxon>Fungi</taxon>
        <taxon>Dikarya</taxon>
        <taxon>Ascomycota</taxon>
        <taxon>Pezizomycotina</taxon>
        <taxon>Sordariomycetes</taxon>
        <taxon>Hypocreomycetidae</taxon>
        <taxon>Hypocreales</taxon>
        <taxon>Bionectriaceae</taxon>
        <taxon>Clonostachys</taxon>
    </lineage>
</organism>
<evidence type="ECO:0000313" key="3">
    <source>
        <dbReference type="Proteomes" id="UP000766486"/>
    </source>
</evidence>
<feature type="domain" description="Heterokaryon incompatibility" evidence="1">
    <location>
        <begin position="193"/>
        <end position="348"/>
    </location>
</feature>
<dbReference type="Proteomes" id="UP000766486">
    <property type="component" value="Unassembled WGS sequence"/>
</dbReference>
<accession>A0ABY6U5E8</accession>
<sequence>MNKGRSVAQCIHPYLDAQGGQWATDDIRNYIDNASTCAECSILLQAVEIFKPGWIDRHKVGDGVIEISLQNQYTVHLREDPHHSNTEDSFQICYKSTVDPMYEYYEDYEAYSHSRSCRRMKDPYFQSLEVAKESFSQAAFTRARTWLSHCLAHDAACNIPNKEEFMPSNLINVGSWDGSQEPFLYKPHQPEPYVCLSYCWGPDTDDILKTTTENIDSHYKSIPLANMPLGVQDAITVCRGLQISSLWVDSLCIIQNDQVAWHKAASQMDRIYLHSRLTIAALEPASCKSRFLGQQRYGHPDWERHLVANVSLEQGEAPIEVFIRSVVDEDSDMDKKCSLDKRGWCLQESLLPSRRLCFNGDEMVWECLCRTICECGHILRRPQPFQFTQQAVSVKAHLLAAKVIRSQPKPAENVSQIVNGQGSNFHRWRELVTEFSNRSVSHKEDRFNAISGLAKLVRENLGRIASDQPGESATTNEYLAGLWRKDFLFGLAWMRDYRSSNTRTEISTMGSRNNKSGGGAELGIPSWSWASVDGPVFYKCDDPFSGLRNCPNLIDCVRVVSVSCQRKFPDDDTSEVLNGRAVLSGNKVAVKLTKLRSGSDSYTLQDQEYQLNAEGRSKDGCIVHVAIDRLETIAENKEHYCLRLFSWVPYSYMSWGEEMMGPETWFLVLRPSLLARGAFERIGLGVWATDLFKGSQEAIVEIVEKKLPSLTFFRGVIGFGLHSYLIGWTLQELLLPSRRPTFVAGKKAFQAGQISSE</sequence>